<keyword evidence="4" id="KW-1185">Reference proteome</keyword>
<evidence type="ECO:0000313" key="4">
    <source>
        <dbReference type="Proteomes" id="UP000294547"/>
    </source>
</evidence>
<protein>
    <submittedName>
        <fullName evidence="3">Uncharacterized protein DUF58</fullName>
    </submittedName>
</protein>
<evidence type="ECO:0000256" key="1">
    <source>
        <dbReference type="SAM" id="MobiDB-lite"/>
    </source>
</evidence>
<dbReference type="EMBL" id="SNXY01000008">
    <property type="protein sequence ID" value="TDP84204.1"/>
    <property type="molecule type" value="Genomic_DNA"/>
</dbReference>
<feature type="region of interest" description="Disordered" evidence="1">
    <location>
        <begin position="23"/>
        <end position="47"/>
    </location>
</feature>
<dbReference type="Pfam" id="PF01882">
    <property type="entry name" value="DUF58"/>
    <property type="match status" value="1"/>
</dbReference>
<evidence type="ECO:0000259" key="2">
    <source>
        <dbReference type="Pfam" id="PF01882"/>
    </source>
</evidence>
<dbReference type="AlphaFoldDB" id="A0A4R6RDM0"/>
<dbReference type="PANTHER" id="PTHR33608:SF12">
    <property type="entry name" value="DUF58 DOMAIN-CONTAINING PROTEIN"/>
    <property type="match status" value="1"/>
</dbReference>
<proteinExistence type="predicted"/>
<comment type="caution">
    <text evidence="3">The sequence shown here is derived from an EMBL/GenBank/DDBJ whole genome shotgun (WGS) entry which is preliminary data.</text>
</comment>
<gene>
    <name evidence="3" type="ORF">EDD54_2808</name>
</gene>
<feature type="compositionally biased region" description="Low complexity" evidence="1">
    <location>
        <begin position="37"/>
        <end position="47"/>
    </location>
</feature>
<sequence length="275" mass="27988">MSAVLDVPGIRLSAAELLALREASTGPDRARPATRKPGAVAGRPPGAGMDLREIRAFADGDDARRIDVAATARTGTLHVRSFHEDRDDSLVLLADFRAPMLWGTGAVLRSVAGARGLACAGWRAVARGASVAGLAVGAHGVAATGLRTGVSQMAAIARLFAAEHDAALAAPAADRSLGEALARAARLAPPGAEVVLATGPDGVAADDEAALARLARRRRVTLLLPLDPLDTAPPAAALPIRAGGLVRLARLAPFDRAALAARLGRANVALETIAP</sequence>
<dbReference type="RefSeq" id="WP_245515771.1">
    <property type="nucleotide sequence ID" value="NZ_BSPM01000002.1"/>
</dbReference>
<accession>A0A4R6RDM0</accession>
<dbReference type="Proteomes" id="UP000294547">
    <property type="component" value="Unassembled WGS sequence"/>
</dbReference>
<dbReference type="InterPro" id="IPR002881">
    <property type="entry name" value="DUF58"/>
</dbReference>
<reference evidence="3 4" key="1">
    <citation type="submission" date="2019-03" db="EMBL/GenBank/DDBJ databases">
        <title>Genomic Encyclopedia of Type Strains, Phase IV (KMG-IV): sequencing the most valuable type-strain genomes for metagenomic binning, comparative biology and taxonomic classification.</title>
        <authorList>
            <person name="Goeker M."/>
        </authorList>
    </citation>
    <scope>NUCLEOTIDE SEQUENCE [LARGE SCALE GENOMIC DNA]</scope>
    <source>
        <strain evidence="3 4">DSM 102969</strain>
    </source>
</reference>
<dbReference type="PANTHER" id="PTHR33608">
    <property type="entry name" value="BLL2464 PROTEIN"/>
    <property type="match status" value="1"/>
</dbReference>
<name>A0A4R6RDM0_9HYPH</name>
<organism evidence="3 4">
    <name type="scientific">Oharaeibacter diazotrophicus</name>
    <dbReference type="NCBI Taxonomy" id="1920512"/>
    <lineage>
        <taxon>Bacteria</taxon>
        <taxon>Pseudomonadati</taxon>
        <taxon>Pseudomonadota</taxon>
        <taxon>Alphaproteobacteria</taxon>
        <taxon>Hyphomicrobiales</taxon>
        <taxon>Pleomorphomonadaceae</taxon>
        <taxon>Oharaeibacter</taxon>
    </lineage>
</organism>
<feature type="domain" description="DUF58" evidence="2">
    <location>
        <begin position="53"/>
        <end position="234"/>
    </location>
</feature>
<evidence type="ECO:0000313" key="3">
    <source>
        <dbReference type="EMBL" id="TDP84204.1"/>
    </source>
</evidence>